<feature type="domain" description="FAD-binding FR-type" evidence="9">
    <location>
        <begin position="1"/>
        <end position="98"/>
    </location>
</feature>
<keyword evidence="4" id="KW-0479">Metal-binding</keyword>
<dbReference type="InterPro" id="IPR001433">
    <property type="entry name" value="OxRdtase_FAD/NAD-bd"/>
</dbReference>
<dbReference type="InterPro" id="IPR017938">
    <property type="entry name" value="Riboflavin_synthase-like_b-brl"/>
</dbReference>
<evidence type="ECO:0000313" key="11">
    <source>
        <dbReference type="Proteomes" id="UP000030982"/>
    </source>
</evidence>
<protein>
    <submittedName>
        <fullName evidence="10">Ferredoxin</fullName>
    </submittedName>
</protein>
<dbReference type="CDD" id="cd06185">
    <property type="entry name" value="PDR_like"/>
    <property type="match status" value="1"/>
</dbReference>
<dbReference type="Proteomes" id="UP000030982">
    <property type="component" value="Unassembled WGS sequence"/>
</dbReference>
<keyword evidence="5" id="KW-0560">Oxidoreductase</keyword>
<evidence type="ECO:0000256" key="3">
    <source>
        <dbReference type="ARBA" id="ARBA00022714"/>
    </source>
</evidence>
<dbReference type="SUPFAM" id="SSF52343">
    <property type="entry name" value="Ferredoxin reductase-like, C-terminal NADP-linked domain"/>
    <property type="match status" value="1"/>
</dbReference>
<dbReference type="PRINTS" id="PR00409">
    <property type="entry name" value="PHDIOXRDTASE"/>
</dbReference>
<accession>A0A0B2AM47</accession>
<dbReference type="Pfam" id="PF00111">
    <property type="entry name" value="Fer2"/>
    <property type="match status" value="1"/>
</dbReference>
<evidence type="ECO:0000256" key="4">
    <source>
        <dbReference type="ARBA" id="ARBA00022723"/>
    </source>
</evidence>
<dbReference type="InterPro" id="IPR017927">
    <property type="entry name" value="FAD-bd_FR_type"/>
</dbReference>
<dbReference type="InterPro" id="IPR001041">
    <property type="entry name" value="2Fe-2S_ferredoxin-type"/>
</dbReference>
<evidence type="ECO:0000256" key="2">
    <source>
        <dbReference type="ARBA" id="ARBA00022630"/>
    </source>
</evidence>
<dbReference type="GO" id="GO:0016491">
    <property type="term" value="F:oxidoreductase activity"/>
    <property type="evidence" value="ECO:0007669"/>
    <property type="project" value="UniProtKB-KW"/>
</dbReference>
<keyword evidence="11" id="KW-1185">Reference proteome</keyword>
<keyword evidence="2" id="KW-0285">Flavoprotein</keyword>
<gene>
    <name evidence="10" type="ORF">LK10_04125</name>
</gene>
<dbReference type="InterPro" id="IPR039261">
    <property type="entry name" value="FNR_nucleotide-bd"/>
</dbReference>
<dbReference type="InterPro" id="IPR050415">
    <property type="entry name" value="MRET"/>
</dbReference>
<dbReference type="PROSITE" id="PS51384">
    <property type="entry name" value="FAD_FR"/>
    <property type="match status" value="1"/>
</dbReference>
<keyword evidence="7" id="KW-0411">Iron-sulfur</keyword>
<dbReference type="Gene3D" id="2.40.30.10">
    <property type="entry name" value="Translation factors"/>
    <property type="match status" value="1"/>
</dbReference>
<dbReference type="InterPro" id="IPR012675">
    <property type="entry name" value="Beta-grasp_dom_sf"/>
</dbReference>
<comment type="caution">
    <text evidence="10">The sequence shown here is derived from an EMBL/GenBank/DDBJ whole genome shotgun (WGS) entry which is preliminary data.</text>
</comment>
<dbReference type="Gene3D" id="3.10.20.30">
    <property type="match status" value="1"/>
</dbReference>
<proteinExistence type="predicted"/>
<evidence type="ECO:0000256" key="5">
    <source>
        <dbReference type="ARBA" id="ARBA00023002"/>
    </source>
</evidence>
<evidence type="ECO:0000256" key="1">
    <source>
        <dbReference type="ARBA" id="ARBA00001974"/>
    </source>
</evidence>
<dbReference type="Gene3D" id="3.40.50.80">
    <property type="entry name" value="Nucleotide-binding domain of ferredoxin-NADP reductase (FNR) module"/>
    <property type="match status" value="1"/>
</dbReference>
<dbReference type="PANTHER" id="PTHR47354:SF1">
    <property type="entry name" value="CARNITINE MONOOXYGENASE REDUCTASE SUBUNIT"/>
    <property type="match status" value="1"/>
</dbReference>
<reference evidence="10 11" key="1">
    <citation type="submission" date="2014-09" db="EMBL/GenBank/DDBJ databases">
        <title>Genome sequence of Sinomonas sp. MUSC 117.</title>
        <authorList>
            <person name="Lee L.-H."/>
        </authorList>
    </citation>
    <scope>NUCLEOTIDE SEQUENCE [LARGE SCALE GENOMIC DNA]</scope>
    <source>
        <strain evidence="10 11">MUSC 117</strain>
    </source>
</reference>
<dbReference type="CDD" id="cd00207">
    <property type="entry name" value="fer2"/>
    <property type="match status" value="1"/>
</dbReference>
<dbReference type="STRING" id="1338436.LK10_04125"/>
<keyword evidence="6" id="KW-0408">Iron</keyword>
<dbReference type="Pfam" id="PF00175">
    <property type="entry name" value="NAD_binding_1"/>
    <property type="match status" value="1"/>
</dbReference>
<dbReference type="SUPFAM" id="SSF54292">
    <property type="entry name" value="2Fe-2S ferredoxin-like"/>
    <property type="match status" value="1"/>
</dbReference>
<evidence type="ECO:0000256" key="7">
    <source>
        <dbReference type="ARBA" id="ARBA00023014"/>
    </source>
</evidence>
<dbReference type="InterPro" id="IPR006058">
    <property type="entry name" value="2Fe2S_fd_BS"/>
</dbReference>
<feature type="domain" description="2Fe-2S ferredoxin-type" evidence="8">
    <location>
        <begin position="229"/>
        <end position="314"/>
    </location>
</feature>
<sequence>MLIEKVTAEASSVLSLTLTDPSGADLPAWEPGAHIDLILPSGLIRQYSLCGPADDRGRYRVGVLRVDTGRGGSVEVHETALEGRTIDIRGPRNNFPLRPAPAYVFLAGGIGITPILAMIRAASAAGTPWTLYYGGRTLEHMAFRDELALLDEGNIHILPQDVHGIIDLAAIAAEGPDGAQYYCCGPEPMIAAAEQACVASNPPRELHVERFGAQQTPPAPPTSQHGGEFEVELAQSGTVLTVPPERTLLDVVRQARPDVPFSCEAGYCGTCETRVLAGEPDHRDDYLEEEERAACNTMMICVSRSRSPRIVLDL</sequence>
<evidence type="ECO:0000259" key="9">
    <source>
        <dbReference type="PROSITE" id="PS51384"/>
    </source>
</evidence>
<dbReference type="GO" id="GO:0046872">
    <property type="term" value="F:metal ion binding"/>
    <property type="evidence" value="ECO:0007669"/>
    <property type="project" value="UniProtKB-KW"/>
</dbReference>
<evidence type="ECO:0000259" key="8">
    <source>
        <dbReference type="PROSITE" id="PS51085"/>
    </source>
</evidence>
<dbReference type="SUPFAM" id="SSF63380">
    <property type="entry name" value="Riboflavin synthase domain-like"/>
    <property type="match status" value="1"/>
</dbReference>
<dbReference type="PROSITE" id="PS51085">
    <property type="entry name" value="2FE2S_FER_2"/>
    <property type="match status" value="1"/>
</dbReference>
<dbReference type="AlphaFoldDB" id="A0A0B2AM47"/>
<organism evidence="10 11">
    <name type="scientific">Sinomonas humi</name>
    <dbReference type="NCBI Taxonomy" id="1338436"/>
    <lineage>
        <taxon>Bacteria</taxon>
        <taxon>Bacillati</taxon>
        <taxon>Actinomycetota</taxon>
        <taxon>Actinomycetes</taxon>
        <taxon>Micrococcales</taxon>
        <taxon>Micrococcaceae</taxon>
        <taxon>Sinomonas</taxon>
    </lineage>
</organism>
<comment type="cofactor">
    <cofactor evidence="1">
        <name>FAD</name>
        <dbReference type="ChEBI" id="CHEBI:57692"/>
    </cofactor>
</comment>
<dbReference type="PROSITE" id="PS00197">
    <property type="entry name" value="2FE2S_FER_1"/>
    <property type="match status" value="1"/>
</dbReference>
<evidence type="ECO:0000313" key="10">
    <source>
        <dbReference type="EMBL" id="KHL04758.1"/>
    </source>
</evidence>
<dbReference type="PANTHER" id="PTHR47354">
    <property type="entry name" value="NADH OXIDOREDUCTASE HCR"/>
    <property type="match status" value="1"/>
</dbReference>
<evidence type="ECO:0000256" key="6">
    <source>
        <dbReference type="ARBA" id="ARBA00023004"/>
    </source>
</evidence>
<dbReference type="EMBL" id="JTDL01000045">
    <property type="protein sequence ID" value="KHL04758.1"/>
    <property type="molecule type" value="Genomic_DNA"/>
</dbReference>
<name>A0A0B2AM47_9MICC</name>
<keyword evidence="3" id="KW-0001">2Fe-2S</keyword>
<dbReference type="GO" id="GO:0051537">
    <property type="term" value="F:2 iron, 2 sulfur cluster binding"/>
    <property type="evidence" value="ECO:0007669"/>
    <property type="project" value="UniProtKB-KW"/>
</dbReference>
<dbReference type="InterPro" id="IPR036010">
    <property type="entry name" value="2Fe-2S_ferredoxin-like_sf"/>
</dbReference>